<dbReference type="EMBL" id="FJOG01000008">
    <property type="protein sequence ID" value="CZR56761.1"/>
    <property type="molecule type" value="Genomic_DNA"/>
</dbReference>
<reference evidence="3 4" key="1">
    <citation type="submission" date="2016-03" db="EMBL/GenBank/DDBJ databases">
        <authorList>
            <person name="Ploux O."/>
        </authorList>
    </citation>
    <scope>NUCLEOTIDE SEQUENCE [LARGE SCALE GENOMIC DNA]</scope>
    <source>
        <strain evidence="3 4">UAMH 11012</strain>
    </source>
</reference>
<dbReference type="InterPro" id="IPR001810">
    <property type="entry name" value="F-box_dom"/>
</dbReference>
<evidence type="ECO:0000313" key="4">
    <source>
        <dbReference type="Proteomes" id="UP000184330"/>
    </source>
</evidence>
<evidence type="ECO:0000259" key="2">
    <source>
        <dbReference type="Pfam" id="PF00646"/>
    </source>
</evidence>
<dbReference type="OrthoDB" id="3564108at2759"/>
<accession>A0A1L7WVH8</accession>
<name>A0A1L7WVH8_9HELO</name>
<organism evidence="3 4">
    <name type="scientific">Phialocephala subalpina</name>
    <dbReference type="NCBI Taxonomy" id="576137"/>
    <lineage>
        <taxon>Eukaryota</taxon>
        <taxon>Fungi</taxon>
        <taxon>Dikarya</taxon>
        <taxon>Ascomycota</taxon>
        <taxon>Pezizomycotina</taxon>
        <taxon>Leotiomycetes</taxon>
        <taxon>Helotiales</taxon>
        <taxon>Mollisiaceae</taxon>
        <taxon>Phialocephala</taxon>
        <taxon>Phialocephala fortinii species complex</taxon>
    </lineage>
</organism>
<dbReference type="CDD" id="cd09917">
    <property type="entry name" value="F-box_SF"/>
    <property type="match status" value="1"/>
</dbReference>
<sequence>MDPGKQPADMVRQSSDDKEVDDRSDTNMPTKVSISQTMPRTLATLPNDALWQICRFLNVCTMVCLGLTCKSLYIFIKADLPGAIDLSLHSCLEYTDAWLKTCACYQCTEDIYLGTLLQNFMGEKYQLYPGWDNVIVFLPKKYFGTLPPSYVKPKRWQRKRVNAFMGKKIGYRQSLAKGTPFDLIPNPFRAGKAWYRQAFRIISDDIERFDTVKEWEEAWGYLRFFVQHRKKLFDKVADDFMWRKFSEGLQLLGLHGDGV</sequence>
<proteinExistence type="predicted"/>
<feature type="domain" description="F-box" evidence="2">
    <location>
        <begin position="45"/>
        <end position="77"/>
    </location>
</feature>
<dbReference type="Pfam" id="PF00646">
    <property type="entry name" value="F-box"/>
    <property type="match status" value="1"/>
</dbReference>
<gene>
    <name evidence="3" type="ORF">PAC_06650</name>
</gene>
<feature type="region of interest" description="Disordered" evidence="1">
    <location>
        <begin position="1"/>
        <end position="31"/>
    </location>
</feature>
<dbReference type="Proteomes" id="UP000184330">
    <property type="component" value="Unassembled WGS sequence"/>
</dbReference>
<dbReference type="AlphaFoldDB" id="A0A1L7WVH8"/>
<dbReference type="SUPFAM" id="SSF81383">
    <property type="entry name" value="F-box domain"/>
    <property type="match status" value="1"/>
</dbReference>
<protein>
    <recommendedName>
        <fullName evidence="2">F-box domain-containing protein</fullName>
    </recommendedName>
</protein>
<keyword evidence="4" id="KW-1185">Reference proteome</keyword>
<evidence type="ECO:0000313" key="3">
    <source>
        <dbReference type="EMBL" id="CZR56761.1"/>
    </source>
</evidence>
<feature type="compositionally biased region" description="Basic and acidic residues" evidence="1">
    <location>
        <begin position="14"/>
        <end position="25"/>
    </location>
</feature>
<evidence type="ECO:0000256" key="1">
    <source>
        <dbReference type="SAM" id="MobiDB-lite"/>
    </source>
</evidence>
<dbReference type="InterPro" id="IPR036047">
    <property type="entry name" value="F-box-like_dom_sf"/>
</dbReference>